<name>A0A5P1X3G3_9LACO</name>
<dbReference type="OrthoDB" id="2328477at2"/>
<dbReference type="AlphaFoldDB" id="A0A5P1X3G3"/>
<evidence type="ECO:0000256" key="1">
    <source>
        <dbReference type="ARBA" id="ARBA00023125"/>
    </source>
</evidence>
<dbReference type="GO" id="GO:0015074">
    <property type="term" value="P:DNA integration"/>
    <property type="evidence" value="ECO:0007669"/>
    <property type="project" value="InterPro"/>
</dbReference>
<reference evidence="4 5" key="1">
    <citation type="submission" date="2019-09" db="EMBL/GenBank/DDBJ databases">
        <title>Complete Genome Sequence of Lactobacillus nenjiangensis SH-Y15, isolated from sauerkraut.</title>
        <authorList>
            <person name="Yang H."/>
        </authorList>
    </citation>
    <scope>NUCLEOTIDE SEQUENCE [LARGE SCALE GENOMIC DNA]</scope>
    <source>
        <strain evidence="4 5">SH-Y15</strain>
    </source>
</reference>
<dbReference type="PROSITE" id="PS51900">
    <property type="entry name" value="CB"/>
    <property type="match status" value="1"/>
</dbReference>
<feature type="domain" description="Core-binding (CB)" evidence="3">
    <location>
        <begin position="7"/>
        <end position="95"/>
    </location>
</feature>
<organism evidence="4 5">
    <name type="scientific">Paucilactobacillus nenjiangensis</name>
    <dbReference type="NCBI Taxonomy" id="1296540"/>
    <lineage>
        <taxon>Bacteria</taxon>
        <taxon>Bacillati</taxon>
        <taxon>Bacillota</taxon>
        <taxon>Bacilli</taxon>
        <taxon>Lactobacillales</taxon>
        <taxon>Lactobacillaceae</taxon>
        <taxon>Paucilactobacillus</taxon>
    </lineage>
</organism>
<dbReference type="InterPro" id="IPR044068">
    <property type="entry name" value="CB"/>
</dbReference>
<sequence>MLLTSQYPFQLQYEMYLKTTELATSTQITYSQTIVNFFNFLTEFNPGFAQDPSVNNIFDRDVSNYLANLQEQQSITNGSYNKLLSQLNHYFNFLFSHDLSTQLPTLNLHGQTKQVNISHSTKWLTMLSEILQDHQIHVYTKMVLLLSSKGYTIQEFMQPGFYQEFNRLSVTDPIEQAFIQGFNSFIKPIQQRQNSRDLFLKQRVNLSQPLLSNAGLHKYLSKDEQYLALDLSPKKLHQSYLLQQLIKLNDQPDSVLMEQLKLDPSSLAYYKHLSQQNL</sequence>
<gene>
    <name evidence="4" type="ORF">F0161_05960</name>
</gene>
<dbReference type="EMBL" id="CP043939">
    <property type="protein sequence ID" value="QER67444.1"/>
    <property type="molecule type" value="Genomic_DNA"/>
</dbReference>
<dbReference type="Pfam" id="PF02899">
    <property type="entry name" value="Phage_int_SAM_1"/>
    <property type="match status" value="1"/>
</dbReference>
<dbReference type="Proteomes" id="UP000325295">
    <property type="component" value="Chromosome"/>
</dbReference>
<evidence type="ECO:0000259" key="3">
    <source>
        <dbReference type="PROSITE" id="PS51900"/>
    </source>
</evidence>
<proteinExistence type="predicted"/>
<dbReference type="InterPro" id="IPR010998">
    <property type="entry name" value="Integrase_recombinase_N"/>
</dbReference>
<keyword evidence="5" id="KW-1185">Reference proteome</keyword>
<evidence type="ECO:0000313" key="5">
    <source>
        <dbReference type="Proteomes" id="UP000325295"/>
    </source>
</evidence>
<dbReference type="KEGG" id="lnn:F0161_05960"/>
<protein>
    <submittedName>
        <fullName evidence="4">Recombinase XerD</fullName>
    </submittedName>
</protein>
<dbReference type="GO" id="GO:0003677">
    <property type="term" value="F:DNA binding"/>
    <property type="evidence" value="ECO:0007669"/>
    <property type="project" value="UniProtKB-UniRule"/>
</dbReference>
<dbReference type="Gene3D" id="1.10.150.130">
    <property type="match status" value="1"/>
</dbReference>
<keyword evidence="1 2" id="KW-0238">DNA-binding</keyword>
<accession>A0A5P1X3G3</accession>
<dbReference type="InterPro" id="IPR004107">
    <property type="entry name" value="Integrase_SAM-like_N"/>
</dbReference>
<evidence type="ECO:0000256" key="2">
    <source>
        <dbReference type="PROSITE-ProRule" id="PRU01248"/>
    </source>
</evidence>
<evidence type="ECO:0000313" key="4">
    <source>
        <dbReference type="EMBL" id="QER67444.1"/>
    </source>
</evidence>